<feature type="region of interest" description="Disordered" evidence="1">
    <location>
        <begin position="26"/>
        <end position="148"/>
    </location>
</feature>
<accession>A0ABY3X128</accession>
<dbReference type="Proteomes" id="UP000829542">
    <property type="component" value="Chromosome"/>
</dbReference>
<evidence type="ECO:0000256" key="1">
    <source>
        <dbReference type="SAM" id="MobiDB-lite"/>
    </source>
</evidence>
<name>A0ABY3X128_9GAMM</name>
<dbReference type="RefSeq" id="WP_242147987.1">
    <property type="nucleotide sequence ID" value="NZ_CP093379.1"/>
</dbReference>
<keyword evidence="2" id="KW-0732">Signal</keyword>
<feature type="chain" id="PRO_5045582340" evidence="2">
    <location>
        <begin position="21"/>
        <end position="148"/>
    </location>
</feature>
<feature type="compositionally biased region" description="Basic residues" evidence="1">
    <location>
        <begin position="136"/>
        <end position="148"/>
    </location>
</feature>
<dbReference type="EMBL" id="CP093379">
    <property type="protein sequence ID" value="UNM95590.1"/>
    <property type="molecule type" value="Genomic_DNA"/>
</dbReference>
<evidence type="ECO:0000256" key="2">
    <source>
        <dbReference type="SAM" id="SignalP"/>
    </source>
</evidence>
<keyword evidence="4" id="KW-1185">Reference proteome</keyword>
<evidence type="ECO:0000313" key="4">
    <source>
        <dbReference type="Proteomes" id="UP000829542"/>
    </source>
</evidence>
<organism evidence="3 4">
    <name type="scientific">Ignatzschineria rhizosphaerae</name>
    <dbReference type="NCBI Taxonomy" id="2923279"/>
    <lineage>
        <taxon>Bacteria</taxon>
        <taxon>Pseudomonadati</taxon>
        <taxon>Pseudomonadota</taxon>
        <taxon>Gammaproteobacteria</taxon>
        <taxon>Cardiobacteriales</taxon>
        <taxon>Ignatzschineriaceae</taxon>
        <taxon>Ignatzschineria</taxon>
    </lineage>
</organism>
<proteinExistence type="predicted"/>
<protein>
    <submittedName>
        <fullName evidence="3">Uncharacterized protein</fullName>
    </submittedName>
</protein>
<reference evidence="3 4" key="1">
    <citation type="submission" date="2022-03" db="EMBL/GenBank/DDBJ databases">
        <title>Ignatzschineria rhizosphaerae HR5S32.</title>
        <authorList>
            <person name="Sun J.Q."/>
            <person name="Feng J.Y."/>
        </authorList>
    </citation>
    <scope>NUCLEOTIDE SEQUENCE [LARGE SCALE GENOMIC DNA]</scope>
    <source>
        <strain evidence="3 4">HR5S32</strain>
    </source>
</reference>
<feature type="signal peptide" evidence="2">
    <location>
        <begin position="1"/>
        <end position="20"/>
    </location>
</feature>
<gene>
    <name evidence="3" type="ORF">MMG00_10220</name>
</gene>
<evidence type="ECO:0000313" key="3">
    <source>
        <dbReference type="EMBL" id="UNM95590.1"/>
    </source>
</evidence>
<sequence length="148" mass="17843">MMRKFIIVSALVLSSSVAFAQFTGPTVERDSQPRRDNMGQWQDHPRMNSDKGQPNHVRNHQNMRHDNHRAEGPRHRQMNQQGYHRDGSRHQPQQYHHSGRNHGEYRKAHQHRGEMRQHSGHRQEMHQGSRSERRDHTPRHQRRHFNNR</sequence>
<feature type="compositionally biased region" description="Basic and acidic residues" evidence="1">
    <location>
        <begin position="27"/>
        <end position="49"/>
    </location>
</feature>
<feature type="compositionally biased region" description="Basic and acidic residues" evidence="1">
    <location>
        <begin position="101"/>
        <end position="135"/>
    </location>
</feature>
<feature type="compositionally biased region" description="Basic and acidic residues" evidence="1">
    <location>
        <begin position="63"/>
        <end position="74"/>
    </location>
</feature>